<protein>
    <recommendedName>
        <fullName evidence="4">DUF1800 domain-containing protein</fullName>
    </recommendedName>
</protein>
<dbReference type="RefSeq" id="WP_020196852.1">
    <property type="nucleotide sequence ID" value="NZ_BAOH01000086.1"/>
</dbReference>
<evidence type="ECO:0000256" key="1">
    <source>
        <dbReference type="SAM" id="SignalP"/>
    </source>
</evidence>
<keyword evidence="1" id="KW-0732">Signal</keyword>
<feature type="signal peptide" evidence="1">
    <location>
        <begin position="1"/>
        <end position="29"/>
    </location>
</feature>
<proteinExistence type="predicted"/>
<evidence type="ECO:0008006" key="4">
    <source>
        <dbReference type="Google" id="ProtNLM"/>
    </source>
</evidence>
<reference evidence="2 3" key="1">
    <citation type="submission" date="2014-07" db="EMBL/GenBank/DDBJ databases">
        <title>Unique and conserved regions in Vibrio harveyi and related species in comparison with the shrimp pathogen Vibrio harveyi CAIM 1792.</title>
        <authorList>
            <person name="Espinoza-Valles I."/>
            <person name="Vora G."/>
            <person name="Leekitcharoenphon P."/>
            <person name="Ussery D."/>
            <person name="Hoj L."/>
            <person name="Gomez-Gil B."/>
        </authorList>
    </citation>
    <scope>NUCLEOTIDE SEQUENCE [LARGE SCALE GENOMIC DNA]</scope>
    <source>
        <strain evidence="3">CAIM 1854 / LMG 25443</strain>
    </source>
</reference>
<dbReference type="PATRIC" id="fig|1229493.5.peg.5351"/>
<gene>
    <name evidence="2" type="ORF">H735_03190</name>
</gene>
<dbReference type="Pfam" id="PF08811">
    <property type="entry name" value="DUF1800"/>
    <property type="match status" value="1"/>
</dbReference>
<feature type="chain" id="PRO_5002159071" description="DUF1800 domain-containing protein" evidence="1">
    <location>
        <begin position="30"/>
        <end position="520"/>
    </location>
</feature>
<dbReference type="PANTHER" id="PTHR43737">
    <property type="entry name" value="BLL7424 PROTEIN"/>
    <property type="match status" value="1"/>
</dbReference>
<evidence type="ECO:0000313" key="3">
    <source>
        <dbReference type="Proteomes" id="UP000031586"/>
    </source>
</evidence>
<dbReference type="PANTHER" id="PTHR43737:SF1">
    <property type="entry name" value="DUF1501 DOMAIN-CONTAINING PROTEIN"/>
    <property type="match status" value="1"/>
</dbReference>
<dbReference type="InterPro" id="IPR014917">
    <property type="entry name" value="DUF1800"/>
</dbReference>
<evidence type="ECO:0000313" key="2">
    <source>
        <dbReference type="EMBL" id="KIF54407.1"/>
    </source>
</evidence>
<sequence>MRRQKQNEISCWVLGFVAMLLFFVGPVSADEDDPDLPTARFLYQTTFGPTPALIDQINQTNYEDWITEQILLPPTYHSDLYFTPFSKGAQANRENAWYQIVLTSEDQLRQRMAFALSQVLVVSRYGGLLGSKPESLVNYYDLLVENAFGNYRDLLLKTAMHPAMGNYLSMMGSAKANAATGALPDENFARELMQLFTIGLYQLNLDGSVKYDLETGHALATYTQTDIQELARALTGWNKSDNTFVKPMRVIKNRHDTGEKHVLGSKIPAGLTAEEELERVIDILMSHDNIGPFVSKLLIQRFVTSNPTPEYIARVATVFNNNGNDVKGDLNSVIRAILLDDEARGKTSIRPIKVKEPILVLTNFHRAAGFTLDAARYDGAVSLMNIANQGPLRSPSVFNFYSPDYQPSADFVFTGMVSPEYELLDWSVYTELVNFMLYSVRKGSGSTYSLDMTELYELLDDHEALIEAIDVRFFAGTASPQLKQIMHNALNKYKTNYVPTTKLALVIFTAISGSEFYIQN</sequence>
<dbReference type="AlphaFoldDB" id="A0A0C1WDI9"/>
<dbReference type="Proteomes" id="UP000031586">
    <property type="component" value="Unassembled WGS sequence"/>
</dbReference>
<organism evidence="2 3">
    <name type="scientific">Vibrio owensii CAIM 1854 = LMG 25443</name>
    <dbReference type="NCBI Taxonomy" id="1229493"/>
    <lineage>
        <taxon>Bacteria</taxon>
        <taxon>Pseudomonadati</taxon>
        <taxon>Pseudomonadota</taxon>
        <taxon>Gammaproteobacteria</taxon>
        <taxon>Vibrionales</taxon>
        <taxon>Vibrionaceae</taxon>
        <taxon>Vibrio</taxon>
    </lineage>
</organism>
<accession>A0A0C1WDI9</accession>
<name>A0A0C1WDI9_9VIBR</name>
<comment type="caution">
    <text evidence="2">The sequence shown here is derived from an EMBL/GenBank/DDBJ whole genome shotgun (WGS) entry which is preliminary data.</text>
</comment>
<dbReference type="EMBL" id="JPRD01000007">
    <property type="protein sequence ID" value="KIF54407.1"/>
    <property type="molecule type" value="Genomic_DNA"/>
</dbReference>